<comment type="catalytic activity">
    <reaction evidence="1 5">
        <text>[protein]-peptidylproline (omega=180) = [protein]-peptidylproline (omega=0)</text>
        <dbReference type="Rhea" id="RHEA:16237"/>
        <dbReference type="Rhea" id="RHEA-COMP:10747"/>
        <dbReference type="Rhea" id="RHEA-COMP:10748"/>
        <dbReference type="ChEBI" id="CHEBI:83833"/>
        <dbReference type="ChEBI" id="CHEBI:83834"/>
        <dbReference type="EC" id="5.2.1.8"/>
    </reaction>
</comment>
<dbReference type="InterPro" id="IPR046357">
    <property type="entry name" value="PPIase_dom_sf"/>
</dbReference>
<dbReference type="AlphaFoldDB" id="A0A6J1W355"/>
<dbReference type="Proteomes" id="UP000504612">
    <property type="component" value="Unplaced"/>
</dbReference>
<dbReference type="KEGG" id="nss:113431675"/>
<dbReference type="GeneID" id="113431673"/>
<dbReference type="PROSITE" id="PS50059">
    <property type="entry name" value="FKBP_PPIASE"/>
    <property type="match status" value="1"/>
</dbReference>
<dbReference type="PANTHER" id="PTHR10516">
    <property type="entry name" value="PEPTIDYL-PROLYL CIS-TRANS ISOMERASE"/>
    <property type="match status" value="1"/>
</dbReference>
<dbReference type="RefSeq" id="XP_026549747.1">
    <property type="nucleotide sequence ID" value="XM_026693962.1"/>
</dbReference>
<dbReference type="RefSeq" id="XP_026549749.1">
    <property type="nucleotide sequence ID" value="XM_026693964.1"/>
</dbReference>
<keyword evidence="4 5" id="KW-0413">Isomerase</keyword>
<dbReference type="PANTHER" id="PTHR10516:SF25">
    <property type="entry name" value="PEPTIDYL-PROLYL CIS-TRANS ISOMERASE FKBP4"/>
    <property type="match status" value="1"/>
</dbReference>
<dbReference type="InterPro" id="IPR050689">
    <property type="entry name" value="FKBP-type_PPIase"/>
</dbReference>
<name>A0A6J1W355_9SAUR</name>
<evidence type="ECO:0000256" key="3">
    <source>
        <dbReference type="ARBA" id="ARBA00023110"/>
    </source>
</evidence>
<protein>
    <recommendedName>
        <fullName evidence="2 5">peptidylprolyl isomerase</fullName>
        <ecNumber evidence="2 5">5.2.1.8</ecNumber>
    </recommendedName>
</protein>
<feature type="domain" description="PPIase FKBP-type" evidence="6">
    <location>
        <begin position="1"/>
        <end position="42"/>
    </location>
</feature>
<dbReference type="KEGG" id="nss:113431673"/>
<dbReference type="Pfam" id="PF00254">
    <property type="entry name" value="FKBP_C"/>
    <property type="match status" value="1"/>
</dbReference>
<evidence type="ECO:0000256" key="2">
    <source>
        <dbReference type="ARBA" id="ARBA00013194"/>
    </source>
</evidence>
<dbReference type="SUPFAM" id="SSF54534">
    <property type="entry name" value="FKBP-like"/>
    <property type="match status" value="1"/>
</dbReference>
<sequence length="75" mass="8279">MKIGELCQIVCKPEYAYGSAGSPPKIPANATLFFEIELFQFKGKDLTDDEDGGIIRRIRKKGEGYSKPNEGALVE</sequence>
<organism evidence="7 8">
    <name type="scientific">Notechis scutatus</name>
    <name type="common">mainland tiger snake</name>
    <dbReference type="NCBI Taxonomy" id="8663"/>
    <lineage>
        <taxon>Eukaryota</taxon>
        <taxon>Metazoa</taxon>
        <taxon>Chordata</taxon>
        <taxon>Craniata</taxon>
        <taxon>Vertebrata</taxon>
        <taxon>Euteleostomi</taxon>
        <taxon>Lepidosauria</taxon>
        <taxon>Squamata</taxon>
        <taxon>Bifurcata</taxon>
        <taxon>Unidentata</taxon>
        <taxon>Episquamata</taxon>
        <taxon>Toxicofera</taxon>
        <taxon>Serpentes</taxon>
        <taxon>Colubroidea</taxon>
        <taxon>Elapidae</taxon>
        <taxon>Hydrophiinae</taxon>
        <taxon>Notechis</taxon>
    </lineage>
</organism>
<gene>
    <name evidence="8" type="primary">LOC113431673</name>
    <name evidence="9" type="synonym">LOC113431675</name>
</gene>
<dbReference type="EC" id="5.2.1.8" evidence="2 5"/>
<keyword evidence="3 5" id="KW-0697">Rotamase</keyword>
<dbReference type="Gene3D" id="3.10.50.40">
    <property type="match status" value="1"/>
</dbReference>
<evidence type="ECO:0000256" key="4">
    <source>
        <dbReference type="ARBA" id="ARBA00023235"/>
    </source>
</evidence>
<evidence type="ECO:0000313" key="9">
    <source>
        <dbReference type="RefSeq" id="XP_026549749.1"/>
    </source>
</evidence>
<feature type="non-terminal residue" evidence="8">
    <location>
        <position position="75"/>
    </location>
</feature>
<reference evidence="8 9" key="1">
    <citation type="submission" date="2025-04" db="UniProtKB">
        <authorList>
            <consortium name="RefSeq"/>
        </authorList>
    </citation>
    <scope>IDENTIFICATION</scope>
</reference>
<evidence type="ECO:0000313" key="8">
    <source>
        <dbReference type="RefSeq" id="XP_026549747.1"/>
    </source>
</evidence>
<accession>A0A6J1W355</accession>
<evidence type="ECO:0000256" key="5">
    <source>
        <dbReference type="PROSITE-ProRule" id="PRU00277"/>
    </source>
</evidence>
<dbReference type="InterPro" id="IPR001179">
    <property type="entry name" value="PPIase_FKBP_dom"/>
</dbReference>
<evidence type="ECO:0000259" key="6">
    <source>
        <dbReference type="PROSITE" id="PS50059"/>
    </source>
</evidence>
<dbReference type="GO" id="GO:0003755">
    <property type="term" value="F:peptidyl-prolyl cis-trans isomerase activity"/>
    <property type="evidence" value="ECO:0007669"/>
    <property type="project" value="UniProtKB-KW"/>
</dbReference>
<keyword evidence="7" id="KW-1185">Reference proteome</keyword>
<evidence type="ECO:0000313" key="7">
    <source>
        <dbReference type="Proteomes" id="UP000504612"/>
    </source>
</evidence>
<evidence type="ECO:0000256" key="1">
    <source>
        <dbReference type="ARBA" id="ARBA00000971"/>
    </source>
</evidence>
<proteinExistence type="predicted"/>
<dbReference type="GO" id="GO:0005737">
    <property type="term" value="C:cytoplasm"/>
    <property type="evidence" value="ECO:0007669"/>
    <property type="project" value="TreeGrafter"/>
</dbReference>